<accession>A0A0K2T7D8</accession>
<organism evidence="2">
    <name type="scientific">Lepeophtheirus salmonis</name>
    <name type="common">Salmon louse</name>
    <name type="synonym">Caligus salmonis</name>
    <dbReference type="NCBI Taxonomy" id="72036"/>
    <lineage>
        <taxon>Eukaryota</taxon>
        <taxon>Metazoa</taxon>
        <taxon>Ecdysozoa</taxon>
        <taxon>Arthropoda</taxon>
        <taxon>Crustacea</taxon>
        <taxon>Multicrustacea</taxon>
        <taxon>Hexanauplia</taxon>
        <taxon>Copepoda</taxon>
        <taxon>Siphonostomatoida</taxon>
        <taxon>Caligidae</taxon>
        <taxon>Lepeophtheirus</taxon>
    </lineage>
</organism>
<dbReference type="AlphaFoldDB" id="A0A0K2T7D8"/>
<keyword evidence="1" id="KW-0472">Membrane</keyword>
<name>A0A0K2T7D8_LEPSM</name>
<dbReference type="EMBL" id="HACA01004542">
    <property type="protein sequence ID" value="CDW21903.1"/>
    <property type="molecule type" value="Transcribed_RNA"/>
</dbReference>
<keyword evidence="1" id="KW-1133">Transmembrane helix</keyword>
<evidence type="ECO:0000256" key="1">
    <source>
        <dbReference type="SAM" id="Phobius"/>
    </source>
</evidence>
<feature type="transmembrane region" description="Helical" evidence="1">
    <location>
        <begin position="34"/>
        <end position="60"/>
    </location>
</feature>
<proteinExistence type="predicted"/>
<feature type="non-terminal residue" evidence="2">
    <location>
        <position position="1"/>
    </location>
</feature>
<sequence>SVPQLRFHITKTESLEPPLCCCIRYCIESINRSFFSAILHIFPLVVVILKNISNCLYFVLPFWNAVTHNRLHQRQNL</sequence>
<reference evidence="2" key="1">
    <citation type="submission" date="2014-05" db="EMBL/GenBank/DDBJ databases">
        <authorList>
            <person name="Chronopoulou M."/>
        </authorList>
    </citation>
    <scope>NUCLEOTIDE SEQUENCE</scope>
    <source>
        <tissue evidence="2">Whole organism</tissue>
    </source>
</reference>
<evidence type="ECO:0000313" key="2">
    <source>
        <dbReference type="EMBL" id="CDW21903.1"/>
    </source>
</evidence>
<keyword evidence="1" id="KW-0812">Transmembrane</keyword>
<protein>
    <submittedName>
        <fullName evidence="2">Uncharacterized protein</fullName>
    </submittedName>
</protein>